<evidence type="ECO:0000313" key="2">
    <source>
        <dbReference type="EMBL" id="SVD79688.1"/>
    </source>
</evidence>
<organism evidence="2">
    <name type="scientific">marine metagenome</name>
    <dbReference type="NCBI Taxonomy" id="408172"/>
    <lineage>
        <taxon>unclassified sequences</taxon>
        <taxon>metagenomes</taxon>
        <taxon>ecological metagenomes</taxon>
    </lineage>
</organism>
<evidence type="ECO:0000256" key="1">
    <source>
        <dbReference type="SAM" id="Coils"/>
    </source>
</evidence>
<feature type="non-terminal residue" evidence="2">
    <location>
        <position position="1"/>
    </location>
</feature>
<proteinExistence type="predicted"/>
<dbReference type="AlphaFoldDB" id="A0A382YAY9"/>
<gene>
    <name evidence="2" type="ORF">METZ01_LOCUS432542</name>
</gene>
<accession>A0A382YAY9</accession>
<reference evidence="2" key="1">
    <citation type="submission" date="2018-05" db="EMBL/GenBank/DDBJ databases">
        <authorList>
            <person name="Lanie J.A."/>
            <person name="Ng W.-L."/>
            <person name="Kazmierczak K.M."/>
            <person name="Andrzejewski T.M."/>
            <person name="Davidsen T.M."/>
            <person name="Wayne K.J."/>
            <person name="Tettelin H."/>
            <person name="Glass J.I."/>
            <person name="Rusch D."/>
            <person name="Podicherti R."/>
            <person name="Tsui H.-C.T."/>
            <person name="Winkler M.E."/>
        </authorList>
    </citation>
    <scope>NUCLEOTIDE SEQUENCE</scope>
</reference>
<keyword evidence="1" id="KW-0175">Coiled coil</keyword>
<name>A0A382YAY9_9ZZZZ</name>
<dbReference type="EMBL" id="UINC01173863">
    <property type="protein sequence ID" value="SVD79688.1"/>
    <property type="molecule type" value="Genomic_DNA"/>
</dbReference>
<sequence>LGQEIKEFNHLKTSKSDQSSVHEKNLEHHRSIYLEQEQELNNLQSEMVNLTEEQQNIRQNILIWTEKGRSATLTIDRGRIEHSNNNDKIKLLKKQIKEYDKEVETLQSSLDESLIAYQKEKQELESVEADYHKKLKDLDRVQNDRWLQQRAMVNDRSIFDRTSNLLDEREVNRDVLNSKISDQKNESKNFRSEIKILEKNQKLLDKNLSNEKSALAKSELELQNRLDKQHELVNQYNNLLVKKGSLKDQSEFYEELIETKEGFPE</sequence>
<feature type="coiled-coil region" evidence="1">
    <location>
        <begin position="26"/>
        <end position="144"/>
    </location>
</feature>
<protein>
    <submittedName>
        <fullName evidence="2">Uncharacterized protein</fullName>
    </submittedName>
</protein>
<feature type="non-terminal residue" evidence="2">
    <location>
        <position position="265"/>
    </location>
</feature>